<dbReference type="NCBIfam" id="NF003338">
    <property type="entry name" value="PRK04350.1"/>
    <property type="match status" value="1"/>
</dbReference>
<dbReference type="InterPro" id="IPR000053">
    <property type="entry name" value="Thymidine/pyrmidine_PPase"/>
</dbReference>
<evidence type="ECO:0000256" key="1">
    <source>
        <dbReference type="ARBA" id="ARBA00022676"/>
    </source>
</evidence>
<dbReference type="Gene3D" id="3.40.1030.10">
    <property type="entry name" value="Nucleoside phosphorylase/phosphoribosyltransferase catalytic domain"/>
    <property type="match status" value="1"/>
</dbReference>
<protein>
    <recommendedName>
        <fullName evidence="3">Pyrimidine nucleoside phosphorylase C-terminal domain-containing protein</fullName>
    </recommendedName>
</protein>
<reference evidence="4" key="1">
    <citation type="journal article" date="2012" name="Science">
        <title>Fermentation, hydrogen, and sulfur metabolism in multiple uncultivated bacterial phyla.</title>
        <authorList>
            <person name="Wrighton K.C."/>
            <person name="Thomas B.C."/>
            <person name="Sharon I."/>
            <person name="Miller C.S."/>
            <person name="Castelle C.J."/>
            <person name="VerBerkmoes N.C."/>
            <person name="Wilkins M.J."/>
            <person name="Hettich R.L."/>
            <person name="Lipton M.S."/>
            <person name="Williams K.H."/>
            <person name="Long P.E."/>
            <person name="Banfield J.F."/>
        </authorList>
    </citation>
    <scope>NUCLEOTIDE SEQUENCE [LARGE SCALE GENOMIC DNA]</scope>
</reference>
<feature type="domain" description="Pyrimidine nucleoside phosphorylase C-terminal" evidence="3">
    <location>
        <begin position="438"/>
        <end position="505"/>
    </location>
</feature>
<evidence type="ECO:0000256" key="2">
    <source>
        <dbReference type="ARBA" id="ARBA00022679"/>
    </source>
</evidence>
<name>K1XIY7_9BACT</name>
<dbReference type="InterPro" id="IPR036320">
    <property type="entry name" value="Glycosyl_Trfase_fam3_N_dom_sf"/>
</dbReference>
<dbReference type="Pfam" id="PF07831">
    <property type="entry name" value="PYNP_C"/>
    <property type="match status" value="1"/>
</dbReference>
<accession>K1XIY7</accession>
<dbReference type="InterPro" id="IPR013466">
    <property type="entry name" value="Thymidine/AMP_Pase"/>
</dbReference>
<evidence type="ECO:0000313" key="4">
    <source>
        <dbReference type="EMBL" id="EKD25147.1"/>
    </source>
</evidence>
<dbReference type="SMART" id="SM00941">
    <property type="entry name" value="PYNP_C"/>
    <property type="match status" value="1"/>
</dbReference>
<dbReference type="PANTHER" id="PTHR10515">
    <property type="entry name" value="THYMIDINE PHOSPHORYLASE"/>
    <property type="match status" value="1"/>
</dbReference>
<dbReference type="AlphaFoldDB" id="K1XIY7"/>
<dbReference type="SUPFAM" id="SSF52418">
    <property type="entry name" value="Nucleoside phosphorylase/phosphoribosyltransferase catalytic domain"/>
    <property type="match status" value="1"/>
</dbReference>
<dbReference type="EMBL" id="AMFJ01036120">
    <property type="protein sequence ID" value="EKD25147.1"/>
    <property type="molecule type" value="Genomic_DNA"/>
</dbReference>
<dbReference type="InterPro" id="IPR035902">
    <property type="entry name" value="Nuc_phospho_transferase"/>
</dbReference>
<keyword evidence="2" id="KW-0808">Transferase</keyword>
<comment type="caution">
    <text evidence="4">The sequence shown here is derived from an EMBL/GenBank/DDBJ whole genome shotgun (WGS) entry which is preliminary data.</text>
</comment>
<proteinExistence type="predicted"/>
<dbReference type="SUPFAM" id="SSF54680">
    <property type="entry name" value="Pyrimidine nucleoside phosphorylase C-terminal domain"/>
    <property type="match status" value="1"/>
</dbReference>
<dbReference type="PANTHER" id="PTHR10515:SF0">
    <property type="entry name" value="THYMIDINE PHOSPHORYLASE"/>
    <property type="match status" value="1"/>
</dbReference>
<evidence type="ECO:0000259" key="3">
    <source>
        <dbReference type="SMART" id="SM00941"/>
    </source>
</evidence>
<sequence>MKKIKSAKKAVFTAKTKIIDIHEGDELVVLINEQDAWEHGITSMDKVSLIYEGKEFVFDADLSNTYVQRGEIGIYEDIQEKYKIQGGQLVTIAFTKNTSESLEALKKWLTGKRLNQKEILAIMKDISNNRFTDILTTYFSAMGFFFPSKDEDLYRMAKAMAESGEMLHFPWVVADKHCMGGVPGNETTMIIIPLLASLGIKMPKTFSKAITTPAATGECVSVLMDISFSKKEIEDLVKKNNCCLVRGGGLDLAPADEKLIKVAYPLSMQSYSRTIVSIMAKKYAMGINHSLIDIPVWPTAKVPDMKTARILKKKYEYVGKKLGMKVDVELTSALEPIGAGVGAVLQVREVLRVLQQHAKRPMDLETKAVFLASKIIELVGLAKGKDAEKLAYGQLISGKARTMMQKIISAQKGDPTVLSEELGLAKIQKDIIAEKSGKVKYIDMKVVNVVARTLGSPLDLQAGLYLHKKLGDTVKKGDIIYTMYANDQGKISLAKEFLDDKKMYEIA</sequence>
<dbReference type="InterPro" id="IPR013102">
    <property type="entry name" value="PYNP_C"/>
</dbReference>
<keyword evidence="1" id="KW-0328">Glycosyltransferase</keyword>
<dbReference type="NCBIfam" id="TIGR02645">
    <property type="entry name" value="ARCH_P_rylase"/>
    <property type="match status" value="1"/>
</dbReference>
<dbReference type="GO" id="GO:0006213">
    <property type="term" value="P:pyrimidine nucleoside metabolic process"/>
    <property type="evidence" value="ECO:0007669"/>
    <property type="project" value="InterPro"/>
</dbReference>
<dbReference type="Gene3D" id="2.40.40.20">
    <property type="match status" value="1"/>
</dbReference>
<dbReference type="GO" id="GO:0005829">
    <property type="term" value="C:cytosol"/>
    <property type="evidence" value="ECO:0007669"/>
    <property type="project" value="TreeGrafter"/>
</dbReference>
<dbReference type="GO" id="GO:0006206">
    <property type="term" value="P:pyrimidine nucleobase metabolic process"/>
    <property type="evidence" value="ECO:0007669"/>
    <property type="project" value="InterPro"/>
</dbReference>
<dbReference type="Gene3D" id="1.20.970.10">
    <property type="entry name" value="Transferase, Pyrimidine Nucleoside Phosphorylase, Chain C"/>
    <property type="match status" value="1"/>
</dbReference>
<dbReference type="InterPro" id="IPR036566">
    <property type="entry name" value="PYNP-like_C_sf"/>
</dbReference>
<dbReference type="Gene3D" id="3.90.1170.30">
    <property type="entry name" value="Pyrimidine nucleoside phosphorylase-like, C-terminal domain"/>
    <property type="match status" value="1"/>
</dbReference>
<gene>
    <name evidence="4" type="ORF">ACD_80C00113G0015</name>
</gene>
<dbReference type="SUPFAM" id="SSF47648">
    <property type="entry name" value="Nucleoside phosphorylase/phosphoribosyltransferase N-terminal domain"/>
    <property type="match status" value="1"/>
</dbReference>
<dbReference type="GO" id="GO:0004645">
    <property type="term" value="F:1,4-alpha-oligoglucan phosphorylase activity"/>
    <property type="evidence" value="ECO:0007669"/>
    <property type="project" value="InterPro"/>
</dbReference>
<organism evidence="4">
    <name type="scientific">uncultured bacterium</name>
    <name type="common">gcode 4</name>
    <dbReference type="NCBI Taxonomy" id="1234023"/>
    <lineage>
        <taxon>Bacteria</taxon>
        <taxon>environmental samples</taxon>
    </lineage>
</organism>
<dbReference type="GO" id="GO:0016763">
    <property type="term" value="F:pentosyltransferase activity"/>
    <property type="evidence" value="ECO:0007669"/>
    <property type="project" value="InterPro"/>
</dbReference>